<dbReference type="AlphaFoldDB" id="A0A9W6PYH7"/>
<feature type="signal peptide" evidence="2">
    <location>
        <begin position="1"/>
        <end position="23"/>
    </location>
</feature>
<dbReference type="Proteomes" id="UP001165124">
    <property type="component" value="Unassembled WGS sequence"/>
</dbReference>
<feature type="region of interest" description="Disordered" evidence="1">
    <location>
        <begin position="22"/>
        <end position="85"/>
    </location>
</feature>
<evidence type="ECO:0000313" key="4">
    <source>
        <dbReference type="Proteomes" id="UP001165124"/>
    </source>
</evidence>
<dbReference type="RefSeq" id="WP_174545429.1">
    <property type="nucleotide sequence ID" value="NZ_BSRZ01000008.1"/>
</dbReference>
<dbReference type="EMBL" id="BSRZ01000008">
    <property type="protein sequence ID" value="GLW65364.1"/>
    <property type="molecule type" value="Genomic_DNA"/>
</dbReference>
<keyword evidence="4" id="KW-1185">Reference proteome</keyword>
<keyword evidence="2" id="KW-0732">Signal</keyword>
<accession>A0A9W6PYH7</accession>
<reference evidence="3" key="1">
    <citation type="submission" date="2023-02" db="EMBL/GenBank/DDBJ databases">
        <title>Actinomadura rubrobrunea NBRC 14622.</title>
        <authorList>
            <person name="Ichikawa N."/>
            <person name="Sato H."/>
            <person name="Tonouchi N."/>
        </authorList>
    </citation>
    <scope>NUCLEOTIDE SEQUENCE</scope>
    <source>
        <strain evidence="3">NBRC 14622</strain>
    </source>
</reference>
<feature type="region of interest" description="Disordered" evidence="1">
    <location>
        <begin position="123"/>
        <end position="185"/>
    </location>
</feature>
<feature type="region of interest" description="Disordered" evidence="1">
    <location>
        <begin position="93"/>
        <end position="112"/>
    </location>
</feature>
<gene>
    <name evidence="3" type="ORF">Arub01_36080</name>
</gene>
<name>A0A9W6PYH7_9ACTN</name>
<feature type="compositionally biased region" description="Gly residues" evidence="1">
    <location>
        <begin position="170"/>
        <end position="185"/>
    </location>
</feature>
<comment type="caution">
    <text evidence="3">The sequence shown here is derived from an EMBL/GenBank/DDBJ whole genome shotgun (WGS) entry which is preliminary data.</text>
</comment>
<evidence type="ECO:0000256" key="1">
    <source>
        <dbReference type="SAM" id="MobiDB-lite"/>
    </source>
</evidence>
<organism evidence="3 4">
    <name type="scientific">Actinomadura rubrobrunea</name>
    <dbReference type="NCBI Taxonomy" id="115335"/>
    <lineage>
        <taxon>Bacteria</taxon>
        <taxon>Bacillati</taxon>
        <taxon>Actinomycetota</taxon>
        <taxon>Actinomycetes</taxon>
        <taxon>Streptosporangiales</taxon>
        <taxon>Thermomonosporaceae</taxon>
        <taxon>Actinomadura</taxon>
    </lineage>
</organism>
<feature type="chain" id="PRO_5040805553" evidence="2">
    <location>
        <begin position="24"/>
        <end position="185"/>
    </location>
</feature>
<evidence type="ECO:0000256" key="2">
    <source>
        <dbReference type="SAM" id="SignalP"/>
    </source>
</evidence>
<evidence type="ECO:0000313" key="3">
    <source>
        <dbReference type="EMBL" id="GLW65364.1"/>
    </source>
</evidence>
<protein>
    <submittedName>
        <fullName evidence="3">Uncharacterized protein</fullName>
    </submittedName>
</protein>
<proteinExistence type="predicted"/>
<sequence>MRRRMLVPLALLPALALGPAACRGDGGSDPVGSARKAAASDQDKMRKYAQCMRENGVDMDDPDPNGGGIRFRVRGKPGTAKGEETMKAAEEKCRHLRPDGGKPKKPSPEELAKMRAMAKCMREHGINMPDPDPDGRVRLIRKKGEPGPEPSSPEWQKAQKECQKYAPSPKGGGGGAGMVGGKAPK</sequence>
<feature type="compositionally biased region" description="Basic and acidic residues" evidence="1">
    <location>
        <begin position="133"/>
        <end position="146"/>
    </location>
</feature>